<proteinExistence type="inferred from homology"/>
<accession>A0AAU9XPJ4</accession>
<dbReference type="InterPro" id="IPR003492">
    <property type="entry name" value="Battenin_disease_Cln3"/>
</dbReference>
<protein>
    <recommendedName>
        <fullName evidence="7">Battenin</fullName>
    </recommendedName>
</protein>
<feature type="transmembrane region" description="Helical" evidence="7">
    <location>
        <begin position="76"/>
        <end position="94"/>
    </location>
</feature>
<dbReference type="PANTHER" id="PTHR10981:SF0">
    <property type="entry name" value="BATTENIN"/>
    <property type="match status" value="1"/>
</dbReference>
<keyword evidence="6 7" id="KW-0472">Membrane</keyword>
<feature type="transmembrane region" description="Helical" evidence="7">
    <location>
        <begin position="100"/>
        <end position="120"/>
    </location>
</feature>
<keyword evidence="9" id="KW-1185">Reference proteome</keyword>
<evidence type="ECO:0000313" key="9">
    <source>
        <dbReference type="Proteomes" id="UP001159428"/>
    </source>
</evidence>
<evidence type="ECO:0000256" key="3">
    <source>
        <dbReference type="ARBA" id="ARBA00022448"/>
    </source>
</evidence>
<dbReference type="SUPFAM" id="SSF103473">
    <property type="entry name" value="MFS general substrate transporter"/>
    <property type="match status" value="1"/>
</dbReference>
<feature type="transmembrane region" description="Helical" evidence="7">
    <location>
        <begin position="260"/>
        <end position="281"/>
    </location>
</feature>
<reference evidence="8 9" key="1">
    <citation type="submission" date="2022-05" db="EMBL/GenBank/DDBJ databases">
        <authorList>
            <consortium name="Genoscope - CEA"/>
            <person name="William W."/>
        </authorList>
    </citation>
    <scope>NUCLEOTIDE SEQUENCE [LARGE SCALE GENOMIC DNA]</scope>
</reference>
<feature type="transmembrane region" description="Helical" evidence="7">
    <location>
        <begin position="293"/>
        <end position="315"/>
    </location>
</feature>
<keyword evidence="7" id="KW-0458">Lysosome</keyword>
<keyword evidence="3" id="KW-0813">Transport</keyword>
<keyword evidence="4 7" id="KW-0812">Transmembrane</keyword>
<dbReference type="AlphaFoldDB" id="A0AAU9XPJ4"/>
<dbReference type="InterPro" id="IPR036259">
    <property type="entry name" value="MFS_trans_sf"/>
</dbReference>
<feature type="transmembrane region" description="Helical" evidence="7">
    <location>
        <begin position="12"/>
        <end position="34"/>
    </location>
</feature>
<dbReference type="GO" id="GO:0012505">
    <property type="term" value="C:endomembrane system"/>
    <property type="evidence" value="ECO:0007669"/>
    <property type="project" value="UniProtKB-SubCell"/>
</dbReference>
<dbReference type="Proteomes" id="UP001159428">
    <property type="component" value="Unassembled WGS sequence"/>
</dbReference>
<feature type="transmembrane region" description="Helical" evidence="7">
    <location>
        <begin position="127"/>
        <end position="147"/>
    </location>
</feature>
<keyword evidence="5 7" id="KW-1133">Transmembrane helix</keyword>
<evidence type="ECO:0000256" key="1">
    <source>
        <dbReference type="ARBA" id="ARBA00004127"/>
    </source>
</evidence>
<gene>
    <name evidence="8" type="ORF">PMEA_00026534</name>
</gene>
<dbReference type="GO" id="GO:0051453">
    <property type="term" value="P:regulation of intracellular pH"/>
    <property type="evidence" value="ECO:0007669"/>
    <property type="project" value="TreeGrafter"/>
</dbReference>
<comment type="caution">
    <text evidence="8">The sequence shown here is derived from an EMBL/GenBank/DDBJ whole genome shotgun (WGS) entry which is preliminary data.</text>
</comment>
<evidence type="ECO:0000256" key="7">
    <source>
        <dbReference type="RuleBase" id="RU361113"/>
    </source>
</evidence>
<evidence type="ECO:0000256" key="6">
    <source>
        <dbReference type="ARBA" id="ARBA00023136"/>
    </source>
</evidence>
<comment type="subcellular location">
    <subcellularLocation>
        <location evidence="1">Endomembrane system</location>
        <topology evidence="1">Multi-pass membrane protein</topology>
    </subcellularLocation>
    <subcellularLocation>
        <location evidence="7">Lysosome membrane</location>
        <topology evidence="7">Multi-pass membrane protein</topology>
    </subcellularLocation>
</comment>
<dbReference type="FunFam" id="1.20.1250.20:FF:001145">
    <property type="entry name" value="Battenin"/>
    <property type="match status" value="1"/>
</dbReference>
<evidence type="ECO:0000256" key="2">
    <source>
        <dbReference type="ARBA" id="ARBA00007467"/>
    </source>
</evidence>
<dbReference type="Pfam" id="PF02487">
    <property type="entry name" value="CLN3"/>
    <property type="match status" value="2"/>
</dbReference>
<feature type="transmembrane region" description="Helical" evidence="7">
    <location>
        <begin position="46"/>
        <end position="67"/>
    </location>
</feature>
<organism evidence="8 9">
    <name type="scientific">Pocillopora meandrina</name>
    <dbReference type="NCBI Taxonomy" id="46732"/>
    <lineage>
        <taxon>Eukaryota</taxon>
        <taxon>Metazoa</taxon>
        <taxon>Cnidaria</taxon>
        <taxon>Anthozoa</taxon>
        <taxon>Hexacorallia</taxon>
        <taxon>Scleractinia</taxon>
        <taxon>Astrocoeniina</taxon>
        <taxon>Pocilloporidae</taxon>
        <taxon>Pocillopora</taxon>
    </lineage>
</organism>
<evidence type="ECO:0000256" key="4">
    <source>
        <dbReference type="ARBA" id="ARBA00022692"/>
    </source>
</evidence>
<dbReference type="GO" id="GO:0005765">
    <property type="term" value="C:lysosomal membrane"/>
    <property type="evidence" value="ECO:0007669"/>
    <property type="project" value="UniProtKB-SubCell"/>
</dbReference>
<feature type="transmembrane region" description="Helical" evidence="7">
    <location>
        <begin position="218"/>
        <end position="240"/>
    </location>
</feature>
<dbReference type="PRINTS" id="PR01315">
    <property type="entry name" value="BATTENIN"/>
</dbReference>
<sequence>MAEPETTEKGRNIVCFFFFGILSFVYDEICLISAEDILAGSTVATTTVILSIATPVLCIKLAAPWFLQRISYWKKIMFVVVFLLGGLTTLVSSQRILGRLAGVSVIESGVATSEITFLSLTAFYEHITVSSFVAGVGLSSFIGPLYYTSLTTWSCLPPRSTIMTTIPWPFLLLLFYALLDKEPIGKKEIIPFSEDHPPVEDDTTTFSFRDRLNVAKDIFPYITFLFITYFSEYLSNHAVITTLAFPNAPFKPRDHYPYYILSYHVGKFMGRSHFFLVSAINPKLVHYIRVRRTWILALIASLHGLFFFLASWYRFVPRVEIIIALCFTEGFTAGSMYLNSAHTVSELIADQQKKEFALSLLTVGNACGKLAAGLCGLFQEPLLKKHCVEDLKLGEYCLTRHTRKVGWNKSFNC</sequence>
<feature type="transmembrane region" description="Helical" evidence="7">
    <location>
        <begin position="159"/>
        <end position="179"/>
    </location>
</feature>
<dbReference type="EMBL" id="CALNXJ010000050">
    <property type="protein sequence ID" value="CAH3152110.1"/>
    <property type="molecule type" value="Genomic_DNA"/>
</dbReference>
<dbReference type="PANTHER" id="PTHR10981">
    <property type="entry name" value="BATTENIN"/>
    <property type="match status" value="1"/>
</dbReference>
<evidence type="ECO:0000256" key="5">
    <source>
        <dbReference type="ARBA" id="ARBA00022989"/>
    </source>
</evidence>
<name>A0AAU9XPJ4_9CNID</name>
<comment type="similarity">
    <text evidence="2 7">Belongs to the battenin family.</text>
</comment>
<evidence type="ECO:0000313" key="8">
    <source>
        <dbReference type="EMBL" id="CAH3152110.1"/>
    </source>
</evidence>